<evidence type="ECO:0000256" key="1">
    <source>
        <dbReference type="SAM" id="SignalP"/>
    </source>
</evidence>
<keyword evidence="1" id="KW-0732">Signal</keyword>
<accession>A0A8W8JMV8</accession>
<keyword evidence="3" id="KW-1185">Reference proteome</keyword>
<dbReference type="CDD" id="cd00096">
    <property type="entry name" value="Ig"/>
    <property type="match status" value="1"/>
</dbReference>
<evidence type="ECO:0000313" key="2">
    <source>
        <dbReference type="EnsemblMetazoa" id="G20193.1:cds"/>
    </source>
</evidence>
<dbReference type="AlphaFoldDB" id="A0A8W8JMV8"/>
<dbReference type="InterPro" id="IPR013783">
    <property type="entry name" value="Ig-like_fold"/>
</dbReference>
<evidence type="ECO:0008006" key="4">
    <source>
        <dbReference type="Google" id="ProtNLM"/>
    </source>
</evidence>
<evidence type="ECO:0000313" key="3">
    <source>
        <dbReference type="Proteomes" id="UP000005408"/>
    </source>
</evidence>
<name>A0A8W8JMV8_MAGGI</name>
<dbReference type="InterPro" id="IPR036179">
    <property type="entry name" value="Ig-like_dom_sf"/>
</dbReference>
<feature type="signal peptide" evidence="1">
    <location>
        <begin position="1"/>
        <end position="18"/>
    </location>
</feature>
<dbReference type="SUPFAM" id="SSF48726">
    <property type="entry name" value="Immunoglobulin"/>
    <property type="match status" value="1"/>
</dbReference>
<sequence>MKGVVCILVLSISSVCRANSLSDIQIEKWHESQSSLLSAEKEASGEKLLMRVELSVARNTDVIWVVDRTVIGTNEKEFNTSSQKLKTSILYIIEVSTEVESLKLISFSQENVDTWYHLDLKADDSKRYFNIGTCHSLIANINSTAAAASFRCSPELDSRNSWYQEMALITKSSRNEGTNWVNISDNNFTPDINVSLERDKTAKGTVNFSKRFLMIQNSFLFLDSFLTIDLNSIVKTIQYRNTRDISLIKKDGEFVVERVPHSLKPVDGEITTIQCETFGRNPPPIRVERNGMAILDADDVFILSINTNLRTSSSVTFLHNTKEMEGNYTCVLGEEGKDMVPLYVFELKPRVPRDLMQKSILQNEKTNCGRRVKGQDL</sequence>
<organism evidence="2 3">
    <name type="scientific">Magallana gigas</name>
    <name type="common">Pacific oyster</name>
    <name type="synonym">Crassostrea gigas</name>
    <dbReference type="NCBI Taxonomy" id="29159"/>
    <lineage>
        <taxon>Eukaryota</taxon>
        <taxon>Metazoa</taxon>
        <taxon>Spiralia</taxon>
        <taxon>Lophotrochozoa</taxon>
        <taxon>Mollusca</taxon>
        <taxon>Bivalvia</taxon>
        <taxon>Autobranchia</taxon>
        <taxon>Pteriomorphia</taxon>
        <taxon>Ostreida</taxon>
        <taxon>Ostreoidea</taxon>
        <taxon>Ostreidae</taxon>
        <taxon>Magallana</taxon>
    </lineage>
</organism>
<proteinExistence type="predicted"/>
<dbReference type="EnsemblMetazoa" id="G20193.1">
    <property type="protein sequence ID" value="G20193.1:cds"/>
    <property type="gene ID" value="G20193"/>
</dbReference>
<feature type="chain" id="PRO_5036474145" description="Ig-like domain-containing protein" evidence="1">
    <location>
        <begin position="19"/>
        <end position="377"/>
    </location>
</feature>
<reference evidence="2" key="1">
    <citation type="submission" date="2022-08" db="UniProtKB">
        <authorList>
            <consortium name="EnsemblMetazoa"/>
        </authorList>
    </citation>
    <scope>IDENTIFICATION</scope>
    <source>
        <strain evidence="2">05x7-T-G4-1.051#20</strain>
    </source>
</reference>
<dbReference type="Gene3D" id="2.60.40.10">
    <property type="entry name" value="Immunoglobulins"/>
    <property type="match status" value="1"/>
</dbReference>
<protein>
    <recommendedName>
        <fullName evidence="4">Ig-like domain-containing protein</fullName>
    </recommendedName>
</protein>
<dbReference type="Proteomes" id="UP000005408">
    <property type="component" value="Unassembled WGS sequence"/>
</dbReference>